<dbReference type="PANTHER" id="PTHR13847:SF281">
    <property type="entry name" value="FAD DEPENDENT OXIDOREDUCTASE DOMAIN-CONTAINING PROTEIN"/>
    <property type="match status" value="1"/>
</dbReference>
<protein>
    <submittedName>
        <fullName evidence="3">FAD-binding oxidoreductase</fullName>
    </submittedName>
</protein>
<comment type="caution">
    <text evidence="3">The sequence shown here is derived from an EMBL/GenBank/DDBJ whole genome shotgun (WGS) entry which is preliminary data.</text>
</comment>
<dbReference type="InterPro" id="IPR006076">
    <property type="entry name" value="FAD-dep_OxRdtase"/>
</dbReference>
<dbReference type="Gene3D" id="3.50.50.60">
    <property type="entry name" value="FAD/NAD(P)-binding domain"/>
    <property type="match status" value="1"/>
</dbReference>
<dbReference type="RefSeq" id="WP_202062918.1">
    <property type="nucleotide sequence ID" value="NZ_JAEQMY010000035.1"/>
</dbReference>
<reference evidence="3" key="1">
    <citation type="submission" date="2021-01" db="EMBL/GenBank/DDBJ databases">
        <title>Microvirga sp.</title>
        <authorList>
            <person name="Kim M.K."/>
        </authorList>
    </citation>
    <scope>NUCLEOTIDE SEQUENCE</scope>
    <source>
        <strain evidence="3">5420S-16</strain>
    </source>
</reference>
<dbReference type="Pfam" id="PF01266">
    <property type="entry name" value="DAO"/>
    <property type="match status" value="1"/>
</dbReference>
<proteinExistence type="predicted"/>
<dbReference type="PRINTS" id="PR00411">
    <property type="entry name" value="PNDRDTASEI"/>
</dbReference>
<dbReference type="PANTHER" id="PTHR13847">
    <property type="entry name" value="SARCOSINE DEHYDROGENASE-RELATED"/>
    <property type="match status" value="1"/>
</dbReference>
<evidence type="ECO:0000256" key="1">
    <source>
        <dbReference type="ARBA" id="ARBA00023002"/>
    </source>
</evidence>
<keyword evidence="4" id="KW-1185">Reference proteome</keyword>
<feature type="domain" description="FAD dependent oxidoreductase" evidence="2">
    <location>
        <begin position="27"/>
        <end position="380"/>
    </location>
</feature>
<evidence type="ECO:0000313" key="3">
    <source>
        <dbReference type="EMBL" id="MBL0406175.1"/>
    </source>
</evidence>
<accession>A0A936ZHT4</accession>
<dbReference type="SUPFAM" id="SSF51905">
    <property type="entry name" value="FAD/NAD(P)-binding domain"/>
    <property type="match status" value="1"/>
</dbReference>
<name>A0A936ZHT4_9HYPH</name>
<keyword evidence="1" id="KW-0560">Oxidoreductase</keyword>
<gene>
    <name evidence="3" type="ORF">JKG68_19620</name>
</gene>
<evidence type="ECO:0000313" key="4">
    <source>
        <dbReference type="Proteomes" id="UP000605848"/>
    </source>
</evidence>
<sequence length="425" mass="45252">MHVDSLWAATADAEPVFPRLTGHAQADVVIIGGGYTGLSAAYHIAESGRAPLVLEANQIGWGASGRNGGVVSPKFRISFPGIASAHGNEVARRMYDLAYESVDCVEELVETLSLKSAGFGRYGHIAAAHTPRALAGLSVTGDWIKAEYGKSVMLSAEEVSEEIGTKAFFGGLLTADAGGIHPLNYARGLARGLEAKGVPVYVETPALKLRREGAGVVVDTPEGQVTARQVILATNGYSDLTDATKPIHQRLVPFRSAIIATAPLSANVRAQILPGGRLCGDTKRMLRWFRMAGDQLIFGGRGAFGRDDSPASFKALRKNMVELFPILEDTPIVHQWSGLVAMTLDALPHVGRLDDRTYFAVGYNGTGVAMASLMGRYLARKTAGEATSAALLETQPLHAIPFHAFRSPAVRLAAGWQQLLDVVGR</sequence>
<dbReference type="Proteomes" id="UP000605848">
    <property type="component" value="Unassembled WGS sequence"/>
</dbReference>
<dbReference type="AlphaFoldDB" id="A0A936ZHT4"/>
<evidence type="ECO:0000259" key="2">
    <source>
        <dbReference type="Pfam" id="PF01266"/>
    </source>
</evidence>
<dbReference type="Gene3D" id="3.30.9.10">
    <property type="entry name" value="D-Amino Acid Oxidase, subunit A, domain 2"/>
    <property type="match status" value="1"/>
</dbReference>
<dbReference type="EMBL" id="JAEQMY010000035">
    <property type="protein sequence ID" value="MBL0406175.1"/>
    <property type="molecule type" value="Genomic_DNA"/>
</dbReference>
<organism evidence="3 4">
    <name type="scientific">Microvirga aerilata</name>
    <dbReference type="NCBI Taxonomy" id="670292"/>
    <lineage>
        <taxon>Bacteria</taxon>
        <taxon>Pseudomonadati</taxon>
        <taxon>Pseudomonadota</taxon>
        <taxon>Alphaproteobacteria</taxon>
        <taxon>Hyphomicrobiales</taxon>
        <taxon>Methylobacteriaceae</taxon>
        <taxon>Microvirga</taxon>
    </lineage>
</organism>
<dbReference type="GO" id="GO:0005737">
    <property type="term" value="C:cytoplasm"/>
    <property type="evidence" value="ECO:0007669"/>
    <property type="project" value="TreeGrafter"/>
</dbReference>
<dbReference type="GO" id="GO:0016491">
    <property type="term" value="F:oxidoreductase activity"/>
    <property type="evidence" value="ECO:0007669"/>
    <property type="project" value="UniProtKB-KW"/>
</dbReference>
<dbReference type="InterPro" id="IPR036188">
    <property type="entry name" value="FAD/NAD-bd_sf"/>
</dbReference>